<dbReference type="AlphaFoldDB" id="A0AAV2G5D0"/>
<dbReference type="InterPro" id="IPR043502">
    <property type="entry name" value="DNA/RNA_pol_sf"/>
</dbReference>
<gene>
    <name evidence="1" type="ORF">LTRI10_LOCUS45604</name>
</gene>
<dbReference type="EMBL" id="OZ034821">
    <property type="protein sequence ID" value="CAL1405839.1"/>
    <property type="molecule type" value="Genomic_DNA"/>
</dbReference>
<evidence type="ECO:0000313" key="2">
    <source>
        <dbReference type="Proteomes" id="UP001497516"/>
    </source>
</evidence>
<dbReference type="PANTHER" id="PTHR24559">
    <property type="entry name" value="TRANSPOSON TY3-I GAG-POL POLYPROTEIN"/>
    <property type="match status" value="1"/>
</dbReference>
<dbReference type="Proteomes" id="UP001497516">
    <property type="component" value="Chromosome 8"/>
</dbReference>
<protein>
    <submittedName>
        <fullName evidence="1">Uncharacterized protein</fullName>
    </submittedName>
</protein>
<reference evidence="1 2" key="1">
    <citation type="submission" date="2024-04" db="EMBL/GenBank/DDBJ databases">
        <authorList>
            <person name="Fracassetti M."/>
        </authorList>
    </citation>
    <scope>NUCLEOTIDE SEQUENCE [LARGE SCALE GENOMIC DNA]</scope>
</reference>
<accession>A0AAV2G5D0</accession>
<sequence>MYHYAHFQKAEIVSQLNKTLVTGLIQPSTSPFSLLVLLMKKKDRTWHFCMYYRALNLVTIKDRFPIPTVDDMLDELYGEPTSPSLICERGTIKSECTSRMCQRPL</sequence>
<dbReference type="InterPro" id="IPR053134">
    <property type="entry name" value="RNA-dir_DNA_polymerase"/>
</dbReference>
<dbReference type="InterPro" id="IPR043128">
    <property type="entry name" value="Rev_trsase/Diguanyl_cyclase"/>
</dbReference>
<dbReference type="PANTHER" id="PTHR24559:SF434">
    <property type="entry name" value="RNA-DIRECTED DNA POLYMERASE HOMOLOG"/>
    <property type="match status" value="1"/>
</dbReference>
<evidence type="ECO:0000313" key="1">
    <source>
        <dbReference type="EMBL" id="CAL1405839.1"/>
    </source>
</evidence>
<keyword evidence="2" id="KW-1185">Reference proteome</keyword>
<proteinExistence type="predicted"/>
<organism evidence="1 2">
    <name type="scientific">Linum trigynum</name>
    <dbReference type="NCBI Taxonomy" id="586398"/>
    <lineage>
        <taxon>Eukaryota</taxon>
        <taxon>Viridiplantae</taxon>
        <taxon>Streptophyta</taxon>
        <taxon>Embryophyta</taxon>
        <taxon>Tracheophyta</taxon>
        <taxon>Spermatophyta</taxon>
        <taxon>Magnoliopsida</taxon>
        <taxon>eudicotyledons</taxon>
        <taxon>Gunneridae</taxon>
        <taxon>Pentapetalae</taxon>
        <taxon>rosids</taxon>
        <taxon>fabids</taxon>
        <taxon>Malpighiales</taxon>
        <taxon>Linaceae</taxon>
        <taxon>Linum</taxon>
    </lineage>
</organism>
<dbReference type="Gene3D" id="3.30.70.270">
    <property type="match status" value="1"/>
</dbReference>
<dbReference type="Gene3D" id="3.10.10.10">
    <property type="entry name" value="HIV Type 1 Reverse Transcriptase, subunit A, domain 1"/>
    <property type="match status" value="1"/>
</dbReference>
<dbReference type="SUPFAM" id="SSF56672">
    <property type="entry name" value="DNA/RNA polymerases"/>
    <property type="match status" value="1"/>
</dbReference>
<name>A0AAV2G5D0_9ROSI</name>